<name>A0A1Q2CU97_9ACTN</name>
<dbReference type="PANTHER" id="PTHR47036:SF1">
    <property type="entry name" value="COBALT-FACTOR III C(17)-METHYLTRANSFERASE-RELATED"/>
    <property type="match status" value="1"/>
</dbReference>
<evidence type="ECO:0000259" key="8">
    <source>
        <dbReference type="Pfam" id="PF11760"/>
    </source>
</evidence>
<keyword evidence="2" id="KW-0169">Cobalamin biosynthesis</keyword>
<dbReference type="CDD" id="cd11646">
    <property type="entry name" value="Precorrin_3B_C17_MT"/>
    <property type="match status" value="1"/>
</dbReference>
<reference evidence="9 10" key="1">
    <citation type="journal article" date="2008" name="Int. J. Syst. Evol. Microbiol.">
        <title>Tessaracoccus flavescens sp. nov., isolated from marine sediment.</title>
        <authorList>
            <person name="Lee D.W."/>
            <person name="Lee S.D."/>
        </authorList>
    </citation>
    <scope>NUCLEOTIDE SEQUENCE [LARGE SCALE GENOMIC DNA]</scope>
    <source>
        <strain evidence="9 10">SST-39T</strain>
    </source>
</reference>
<dbReference type="InterPro" id="IPR002750">
    <property type="entry name" value="CobE/GbiG_C"/>
</dbReference>
<dbReference type="AlphaFoldDB" id="A0A1Q2CU97"/>
<dbReference type="InterPro" id="IPR012818">
    <property type="entry name" value="CbiE"/>
</dbReference>
<dbReference type="SUPFAM" id="SSF159672">
    <property type="entry name" value="CbiG N-terminal domain-like"/>
    <property type="match status" value="1"/>
</dbReference>
<dbReference type="InterPro" id="IPR006363">
    <property type="entry name" value="Cbl_synth_CobJ/CibH_dom"/>
</dbReference>
<evidence type="ECO:0000313" key="9">
    <source>
        <dbReference type="EMBL" id="AQP49676.1"/>
    </source>
</evidence>
<dbReference type="KEGG" id="tfa:BW733_01345"/>
<evidence type="ECO:0000256" key="3">
    <source>
        <dbReference type="ARBA" id="ARBA00022603"/>
    </source>
</evidence>
<evidence type="ECO:0000256" key="2">
    <source>
        <dbReference type="ARBA" id="ARBA00022573"/>
    </source>
</evidence>
<gene>
    <name evidence="9" type="ORF">BW733_01345</name>
</gene>
<feature type="domain" description="Cobalamin synthesis G N-terminal" evidence="8">
    <location>
        <begin position="253"/>
        <end position="333"/>
    </location>
</feature>
<feature type="domain" description="CobE/GbiG C-terminal" evidence="7">
    <location>
        <begin position="415"/>
        <end position="529"/>
    </location>
</feature>
<dbReference type="InterPro" id="IPR035996">
    <property type="entry name" value="4pyrrol_Methylase_sf"/>
</dbReference>
<dbReference type="InterPro" id="IPR036518">
    <property type="entry name" value="CobE/GbiG_C_sf"/>
</dbReference>
<dbReference type="RefSeq" id="WP_077347204.1">
    <property type="nucleotide sequence ID" value="NZ_CP019607.1"/>
</dbReference>
<dbReference type="InterPro" id="IPR014777">
    <property type="entry name" value="4pyrrole_Mease_sub1"/>
</dbReference>
<dbReference type="InterPro" id="IPR021744">
    <property type="entry name" value="CbiG_N"/>
</dbReference>
<evidence type="ECO:0000256" key="5">
    <source>
        <dbReference type="ARBA" id="ARBA00022691"/>
    </source>
</evidence>
<keyword evidence="3 9" id="KW-0489">Methyltransferase</keyword>
<dbReference type="CDD" id="cd11644">
    <property type="entry name" value="Precorrin-6Y-MT"/>
    <property type="match status" value="1"/>
</dbReference>
<evidence type="ECO:0000259" key="6">
    <source>
        <dbReference type="Pfam" id="PF00590"/>
    </source>
</evidence>
<evidence type="ECO:0000256" key="4">
    <source>
        <dbReference type="ARBA" id="ARBA00022679"/>
    </source>
</evidence>
<dbReference type="NCBIfam" id="TIGR01466">
    <property type="entry name" value="cobJ_cbiH"/>
    <property type="match status" value="1"/>
</dbReference>
<organism evidence="9 10">
    <name type="scientific">Tessaracoccus flavescens</name>
    <dbReference type="NCBI Taxonomy" id="399497"/>
    <lineage>
        <taxon>Bacteria</taxon>
        <taxon>Bacillati</taxon>
        <taxon>Actinomycetota</taxon>
        <taxon>Actinomycetes</taxon>
        <taxon>Propionibacteriales</taxon>
        <taxon>Propionibacteriaceae</taxon>
        <taxon>Tessaracoccus</taxon>
    </lineage>
</organism>
<dbReference type="GO" id="GO:0008276">
    <property type="term" value="F:protein methyltransferase activity"/>
    <property type="evidence" value="ECO:0007669"/>
    <property type="project" value="InterPro"/>
</dbReference>
<protein>
    <submittedName>
        <fullName evidence="9">Tetrapyrrole methylase</fullName>
    </submittedName>
</protein>
<dbReference type="InterPro" id="IPR038029">
    <property type="entry name" value="GbiG_N_sf"/>
</dbReference>
<accession>A0A1Q2CU97</accession>
<dbReference type="OrthoDB" id="9804789at2"/>
<dbReference type="UniPathway" id="UPA00148"/>
<dbReference type="Proteomes" id="UP000188235">
    <property type="component" value="Chromosome"/>
</dbReference>
<dbReference type="SUPFAM" id="SSF53790">
    <property type="entry name" value="Tetrapyrrole methylase"/>
    <property type="match status" value="2"/>
</dbReference>
<dbReference type="GO" id="GO:0009236">
    <property type="term" value="P:cobalamin biosynthetic process"/>
    <property type="evidence" value="ECO:0007669"/>
    <property type="project" value="UniProtKB-UniPathway"/>
</dbReference>
<dbReference type="PANTHER" id="PTHR47036">
    <property type="entry name" value="COBALT-FACTOR III C(17)-METHYLTRANSFERASE-RELATED"/>
    <property type="match status" value="1"/>
</dbReference>
<keyword evidence="4" id="KW-0808">Transferase</keyword>
<dbReference type="InterPro" id="IPR000878">
    <property type="entry name" value="4pyrrol_Mease"/>
</dbReference>
<dbReference type="Pfam" id="PF01890">
    <property type="entry name" value="CbiG_C"/>
    <property type="match status" value="1"/>
</dbReference>
<dbReference type="InterPro" id="IPR014776">
    <property type="entry name" value="4pyrrole_Mease_sub2"/>
</dbReference>
<evidence type="ECO:0000313" key="10">
    <source>
        <dbReference type="Proteomes" id="UP000188235"/>
    </source>
</evidence>
<dbReference type="Gene3D" id="3.30.950.10">
    <property type="entry name" value="Methyltransferase, Cobalt-precorrin-4 Transmethylase, Domain 2"/>
    <property type="match status" value="2"/>
</dbReference>
<proteinExistence type="predicted"/>
<dbReference type="GO" id="GO:0032259">
    <property type="term" value="P:methylation"/>
    <property type="evidence" value="ECO:0007669"/>
    <property type="project" value="UniProtKB-KW"/>
</dbReference>
<dbReference type="InterPro" id="IPR051810">
    <property type="entry name" value="Precorrin_MeTrfase"/>
</dbReference>
<dbReference type="Pfam" id="PF00590">
    <property type="entry name" value="TP_methylase"/>
    <property type="match status" value="2"/>
</dbReference>
<dbReference type="Pfam" id="PF11760">
    <property type="entry name" value="CbiG_N"/>
    <property type="match status" value="1"/>
</dbReference>
<comment type="pathway">
    <text evidence="1">Cofactor biosynthesis; adenosylcobalamin biosynthesis.</text>
</comment>
<dbReference type="Gene3D" id="3.40.1010.10">
    <property type="entry name" value="Cobalt-precorrin-4 Transmethylase, Domain 1"/>
    <property type="match status" value="1"/>
</dbReference>
<keyword evidence="10" id="KW-1185">Reference proteome</keyword>
<dbReference type="EMBL" id="CP019607">
    <property type="protein sequence ID" value="AQP49676.1"/>
    <property type="molecule type" value="Genomic_DNA"/>
</dbReference>
<feature type="domain" description="Tetrapyrrole methylase" evidence="6">
    <location>
        <begin position="538"/>
        <end position="741"/>
    </location>
</feature>
<dbReference type="STRING" id="399497.BW733_01345"/>
<evidence type="ECO:0000259" key="7">
    <source>
        <dbReference type="Pfam" id="PF01890"/>
    </source>
</evidence>
<dbReference type="Gene3D" id="3.40.50.11220">
    <property type="match status" value="1"/>
</dbReference>
<evidence type="ECO:0000256" key="1">
    <source>
        <dbReference type="ARBA" id="ARBA00004953"/>
    </source>
</evidence>
<dbReference type="Gene3D" id="3.30.420.180">
    <property type="entry name" value="CobE/GbiG C-terminal domain"/>
    <property type="match status" value="1"/>
</dbReference>
<dbReference type="NCBIfam" id="TIGR02467">
    <property type="entry name" value="CbiE"/>
    <property type="match status" value="1"/>
</dbReference>
<feature type="domain" description="Tetrapyrrole methylase" evidence="6">
    <location>
        <begin position="41"/>
        <end position="178"/>
    </location>
</feature>
<sequence>MIHVHGYLGELSDDTRALAKDAALVVGGRRHLADLGVAPERQVVLGALTPALERLGALRPDQDALVVASGDPGFHGIVRRIRLAGHQVRVRPAVSSVAAAFAAVALPWDDALVVSAHGKPIDEAVAAAKWHPKVAVLTSQGAGLVELAAAVGHLGRAFVLAERLGEADERVRVLTAREAMAVEDIAEPNVVLILDGTPDTRALISGASFARTEGHEPVVGQVTNSPAARRHADQIDGVLGVASIRYDGPASELLPRAWNECDLIVSHLALGATTRLVAPLLRDKRTDPGVVVIDEAGRFAVPLVGGHAGGANDLARRIAEGLGSTPVLTTATDALDLPALDTLGWAYSGDVAGVTRALIDGAPVLIEKAHPWPLPPLPANVSVDAVDARARIVVTDRVSVSASELPTVVLHPKSLVVGMGCNRGTPIETMRALLTETLAANDLALESVTAITTVDLKAGELGLLQLVKQLGVPLLDFTPETLAEQDVPTPSALVQGHVGTPSVAEASVLAHGAELLVPKHRNPDATCAIGRIPVRGRLSVVGLGPGSRDLLTPRAVERLRQATFIVGYGPYVKQIRDLIRPGTRVLASKMGTEEMRTAAAIDAARGGENVALVCGGDPAIYAMASPVLEQGTDGIDVDIVPGVTASLAVSAILGAPLGHDHVTLSLSDLHTSWENIEKRLFAAADGDFVVALYNPRSRTRLKHLPRALEILGAKRAPDTPVAVVQQACRKRQKVITSTLREFRPEWVDMNSLVVVGSSTTKFVTTGGGSTMIVTPRDYTWMPTDTKEYPA</sequence>
<dbReference type="SUPFAM" id="SSF159664">
    <property type="entry name" value="CobE/GbiG C-terminal domain-like"/>
    <property type="match status" value="1"/>
</dbReference>
<keyword evidence="5" id="KW-0949">S-adenosyl-L-methionine</keyword>